<evidence type="ECO:0000313" key="1">
    <source>
        <dbReference type="EMBL" id="KAG7298490.1"/>
    </source>
</evidence>
<keyword evidence="2" id="KW-1185">Reference proteome</keyword>
<dbReference type="EMBL" id="JAHIBW010000024">
    <property type="protein sequence ID" value="KAG7298490.1"/>
    <property type="molecule type" value="Genomic_DNA"/>
</dbReference>
<proteinExistence type="predicted"/>
<evidence type="ECO:0000313" key="2">
    <source>
        <dbReference type="Proteomes" id="UP000823941"/>
    </source>
</evidence>
<name>A0ABQ7Q010_PLUXY</name>
<comment type="caution">
    <text evidence="1">The sequence shown here is derived from an EMBL/GenBank/DDBJ whole genome shotgun (WGS) entry which is preliminary data.</text>
</comment>
<accession>A0ABQ7Q010</accession>
<reference evidence="1 2" key="1">
    <citation type="submission" date="2021-06" db="EMBL/GenBank/DDBJ databases">
        <title>A haploid diamondback moth (Plutella xylostella L.) genome assembly resolves 31 chromosomes and identifies a diamide resistance mutation.</title>
        <authorList>
            <person name="Ward C.M."/>
            <person name="Perry K.D."/>
            <person name="Baker G."/>
            <person name="Powis K."/>
            <person name="Heckel D.G."/>
            <person name="Baxter S.W."/>
        </authorList>
    </citation>
    <scope>NUCLEOTIDE SEQUENCE [LARGE SCALE GENOMIC DNA]</scope>
    <source>
        <strain evidence="1 2">LV</strain>
        <tissue evidence="1">Single pupa</tissue>
    </source>
</reference>
<gene>
    <name evidence="1" type="ORF">JYU34_018119</name>
</gene>
<organism evidence="1 2">
    <name type="scientific">Plutella xylostella</name>
    <name type="common">Diamondback moth</name>
    <name type="synonym">Plutella maculipennis</name>
    <dbReference type="NCBI Taxonomy" id="51655"/>
    <lineage>
        <taxon>Eukaryota</taxon>
        <taxon>Metazoa</taxon>
        <taxon>Ecdysozoa</taxon>
        <taxon>Arthropoda</taxon>
        <taxon>Hexapoda</taxon>
        <taxon>Insecta</taxon>
        <taxon>Pterygota</taxon>
        <taxon>Neoptera</taxon>
        <taxon>Endopterygota</taxon>
        <taxon>Lepidoptera</taxon>
        <taxon>Glossata</taxon>
        <taxon>Ditrysia</taxon>
        <taxon>Yponomeutoidea</taxon>
        <taxon>Plutellidae</taxon>
        <taxon>Plutella</taxon>
    </lineage>
</organism>
<protein>
    <submittedName>
        <fullName evidence="1">Uncharacterized protein</fullName>
    </submittedName>
</protein>
<dbReference type="Proteomes" id="UP000823941">
    <property type="component" value="Chromosome 24"/>
</dbReference>
<dbReference type="Gene3D" id="3.30.70.1820">
    <property type="entry name" value="L1 transposable element, RRM domain"/>
    <property type="match status" value="1"/>
</dbReference>
<sequence length="254" mass="28063">MDTLKQSLADLSNHFSTSMAAFQEGLQNSQATPSTERLAAEFATFRAFIMTALESLQQQVLLMAQQMDRQEMQSRRKMLLLHGVKEEKKEDTAAVVVKIICDHFKDSGSFSASDISRCHRKGRLGGDKPRSVLIKFKDVATRDQIWFAKTGLKSSGMVLSEFLTKPRHDAFMAARQRVGVSRCWTRNGSVVVQSPDGKQHRVTTLGELDKVCPAPASPTARVSPTPPVIRDAKVVVADKPASIARPKRAGTVRK</sequence>